<organism evidence="3 4">
    <name type="scientific">Legionella steelei</name>
    <dbReference type="NCBI Taxonomy" id="947033"/>
    <lineage>
        <taxon>Bacteria</taxon>
        <taxon>Pseudomonadati</taxon>
        <taxon>Pseudomonadota</taxon>
        <taxon>Gammaproteobacteria</taxon>
        <taxon>Legionellales</taxon>
        <taxon>Legionellaceae</taxon>
        <taxon>Legionella</taxon>
    </lineage>
</organism>
<keyword evidence="2 3" id="KW-0812">Transmembrane</keyword>
<protein>
    <submittedName>
        <fullName evidence="3">Transmembrane protein</fullName>
    </submittedName>
</protein>
<evidence type="ECO:0000256" key="1">
    <source>
        <dbReference type="SAM" id="MobiDB-lite"/>
    </source>
</evidence>
<reference evidence="3 4" key="1">
    <citation type="submission" date="2015-11" db="EMBL/GenBank/DDBJ databases">
        <title>Genomic analysis of 38 Legionella species identifies large and diverse effector repertoires.</title>
        <authorList>
            <person name="Burstein D."/>
            <person name="Amaro F."/>
            <person name="Zusman T."/>
            <person name="Lifshitz Z."/>
            <person name="Cohen O."/>
            <person name="Gilbert J.A."/>
            <person name="Pupko T."/>
            <person name="Shuman H.A."/>
            <person name="Segal G."/>
        </authorList>
    </citation>
    <scope>NUCLEOTIDE SEQUENCE [LARGE SCALE GENOMIC DNA]</scope>
    <source>
        <strain evidence="3 4">IMVS3376</strain>
    </source>
</reference>
<feature type="transmembrane region" description="Helical" evidence="2">
    <location>
        <begin position="102"/>
        <end position="123"/>
    </location>
</feature>
<dbReference type="Proteomes" id="UP000054926">
    <property type="component" value="Unassembled WGS sequence"/>
</dbReference>
<evidence type="ECO:0000256" key="2">
    <source>
        <dbReference type="SAM" id="Phobius"/>
    </source>
</evidence>
<keyword evidence="2" id="KW-1133">Transmembrane helix</keyword>
<name>A0A0W0ZJM0_9GAMM</name>
<sequence length="270" mass="27279">MALPKKVAKFFETIGYLPASAFVGLSKLVLGGTDVDADGKPTGTTTRGLVGLLADGAKYLARSATDFLANHKKAIAIAAWASLAVAGAAALTLFLWPAALAAVATFSIGGLSIAAIAGASTLAQIGLAAGLAAAATSALVYTGAAIGNFASWVAKCCKDLRAKKGPSSVAPTGLQDDEEEDLDSSHEATATLGTGSRRPLARLSTSDDVEASATVTAKKQPTATVVRLGQPQQPQHFPPVLATATVATKKKDDAEELQQGRGLGLSGSQH</sequence>
<dbReference type="AlphaFoldDB" id="A0A0W0ZJM0"/>
<feature type="region of interest" description="Disordered" evidence="1">
    <location>
        <begin position="250"/>
        <end position="270"/>
    </location>
</feature>
<evidence type="ECO:0000313" key="3">
    <source>
        <dbReference type="EMBL" id="KTD69612.1"/>
    </source>
</evidence>
<feature type="region of interest" description="Disordered" evidence="1">
    <location>
        <begin position="163"/>
        <end position="216"/>
    </location>
</feature>
<feature type="transmembrane region" description="Helical" evidence="2">
    <location>
        <begin position="130"/>
        <end position="154"/>
    </location>
</feature>
<gene>
    <name evidence="3" type="ORF">Lste_2770</name>
</gene>
<dbReference type="EMBL" id="LNYY01000019">
    <property type="protein sequence ID" value="KTD69612.1"/>
    <property type="molecule type" value="Genomic_DNA"/>
</dbReference>
<feature type="compositionally biased region" description="Gly residues" evidence="1">
    <location>
        <begin position="261"/>
        <end position="270"/>
    </location>
</feature>
<dbReference type="STRING" id="947033.Lste_2770"/>
<keyword evidence="4" id="KW-1185">Reference proteome</keyword>
<evidence type="ECO:0000313" key="4">
    <source>
        <dbReference type="Proteomes" id="UP000054926"/>
    </source>
</evidence>
<proteinExistence type="predicted"/>
<dbReference type="PATRIC" id="fig|947033.5.peg.2937"/>
<dbReference type="RefSeq" id="WP_058511537.1">
    <property type="nucleotide sequence ID" value="NZ_DAIOMV010000008.1"/>
</dbReference>
<feature type="transmembrane region" description="Helical" evidence="2">
    <location>
        <begin position="74"/>
        <end position="96"/>
    </location>
</feature>
<keyword evidence="2" id="KW-0472">Membrane</keyword>
<dbReference type="OrthoDB" id="5653909at2"/>
<accession>A0A0W0ZJM0</accession>
<comment type="caution">
    <text evidence="3">The sequence shown here is derived from an EMBL/GenBank/DDBJ whole genome shotgun (WGS) entry which is preliminary data.</text>
</comment>